<name>A0ACA9NI05_9GLOM</name>
<evidence type="ECO:0000313" key="1">
    <source>
        <dbReference type="EMBL" id="CAG8645920.1"/>
    </source>
</evidence>
<dbReference type="EMBL" id="CAJVPU010015290">
    <property type="protein sequence ID" value="CAG8645920.1"/>
    <property type="molecule type" value="Genomic_DNA"/>
</dbReference>
<evidence type="ECO:0000313" key="2">
    <source>
        <dbReference type="Proteomes" id="UP000789702"/>
    </source>
</evidence>
<accession>A0ACA9NI05</accession>
<organism evidence="1 2">
    <name type="scientific">Dentiscutata heterogama</name>
    <dbReference type="NCBI Taxonomy" id="1316150"/>
    <lineage>
        <taxon>Eukaryota</taxon>
        <taxon>Fungi</taxon>
        <taxon>Fungi incertae sedis</taxon>
        <taxon>Mucoromycota</taxon>
        <taxon>Glomeromycotina</taxon>
        <taxon>Glomeromycetes</taxon>
        <taxon>Diversisporales</taxon>
        <taxon>Gigasporaceae</taxon>
        <taxon>Dentiscutata</taxon>
    </lineage>
</organism>
<comment type="caution">
    <text evidence="1">The sequence shown here is derived from an EMBL/GenBank/DDBJ whole genome shotgun (WGS) entry which is preliminary data.</text>
</comment>
<gene>
    <name evidence="1" type="ORF">DHETER_LOCUS9063</name>
</gene>
<reference evidence="1" key="1">
    <citation type="submission" date="2021-06" db="EMBL/GenBank/DDBJ databases">
        <authorList>
            <person name="Kallberg Y."/>
            <person name="Tangrot J."/>
            <person name="Rosling A."/>
        </authorList>
    </citation>
    <scope>NUCLEOTIDE SEQUENCE</scope>
    <source>
        <strain evidence="1">IL203A</strain>
    </source>
</reference>
<protein>
    <submittedName>
        <fullName evidence="1">17464_t:CDS:1</fullName>
    </submittedName>
</protein>
<dbReference type="Proteomes" id="UP000789702">
    <property type="component" value="Unassembled WGS sequence"/>
</dbReference>
<keyword evidence="2" id="KW-1185">Reference proteome</keyword>
<sequence>MNSGNTIMQKNEYHHYIPRFILRNFAIDNYERVFTNNRKLFSQKQKFWKSKRKGEFLQTYDRANNQLGTSLIARIYGDTNMYEDLNNNDTMHVEKKLAILEERASKVVRDIIETSQIKSQIVLFRKNLADLRKFLFIMNYRKPYRRNQFADKRFDIATWSMVESFMQEHNLQNSREVWLQNVREIIDTPHENVNDNTKIFPVDRMDYRLRMIDCFVAIWQAGDNDEFIMTSNAFGIFEGINLKIPMQMGGPFQKAFHYFYVISPKLALVLCDSGFREGVGFETLDKFLGSKHRSHFQNVPHPPPIPEYVGLKDGKVNPNKDLDEPFDWRKYDNTFEWWANQVGFKTKDNDKFTITFVKVNSATVHLVNSIVLNEANPDLQVSFLSLPYLYKTIVKYNKNVKKIDKFTPQNFSNMKRTLFMALNRTHEEDLNLRNNISGGNRYWNFMQI</sequence>
<proteinExistence type="predicted"/>